<reference evidence="4" key="1">
    <citation type="submission" date="2016-10" db="EMBL/GenBank/DDBJ databases">
        <authorList>
            <person name="Varghese N."/>
            <person name="Submissions S."/>
        </authorList>
    </citation>
    <scope>NUCLEOTIDE SEQUENCE [LARGE SCALE GENOMIC DNA]</scope>
    <source>
        <strain evidence="4">DSM 10146</strain>
    </source>
</reference>
<dbReference type="PANTHER" id="PTHR43563:SF1">
    <property type="entry name" value="AMINE OXIDASE [FLAVIN-CONTAINING] B"/>
    <property type="match status" value="1"/>
</dbReference>
<dbReference type="STRING" id="282683.SAMN04488105_11516"/>
<dbReference type="InterPro" id="IPR036188">
    <property type="entry name" value="FAD/NAD-bd_sf"/>
</dbReference>
<dbReference type="AlphaFoldDB" id="A0A1G7JEK7"/>
<comment type="similarity">
    <text evidence="1">Belongs to the flavin monoamine oxidase family.</text>
</comment>
<feature type="domain" description="Amine oxidase" evidence="2">
    <location>
        <begin position="100"/>
        <end position="343"/>
    </location>
</feature>
<sequence length="353" mass="38567">MQTQTLIIGGGLSGLALAARLAAEGRDFRLVEARDRWGGRILTERFGEGAFDLGPSWFWPGQPRMAALTERLGLTRFDQFYEGDLLYEDETGHIQRGQGFASMQGSWRLRGGMGSLIDALVRDIPEDQRLSATPIRALHGTADGVTARTDFGQEINAQQVVLTVPLRIAARLSYVPALPNDTIATMESIPTWMAGQAKAVAVYDRPFWRDAGLSGDAMSRFGPMVECHDASPMRGGPYAIFGFIGVPPAGRRDRHALDRQLRAQLSRLFGPEAQAPKSLFVKDWAADPCTATDLDHRPVHAHPDYGLPHVLSRLWDNALILSGTEVAPTFGGFLEGALEAADRGYDALQRNGD</sequence>
<evidence type="ECO:0000259" key="2">
    <source>
        <dbReference type="Pfam" id="PF01593"/>
    </source>
</evidence>
<dbReference type="SUPFAM" id="SSF54373">
    <property type="entry name" value="FAD-linked reductases, C-terminal domain"/>
    <property type="match status" value="1"/>
</dbReference>
<dbReference type="Pfam" id="PF13450">
    <property type="entry name" value="NAD_binding_8"/>
    <property type="match status" value="1"/>
</dbReference>
<evidence type="ECO:0000313" key="4">
    <source>
        <dbReference type="Proteomes" id="UP000198994"/>
    </source>
</evidence>
<dbReference type="SUPFAM" id="SSF51905">
    <property type="entry name" value="FAD/NAD(P)-binding domain"/>
    <property type="match status" value="1"/>
</dbReference>
<organism evidence="3 4">
    <name type="scientific">Salipiger thiooxidans</name>
    <dbReference type="NCBI Taxonomy" id="282683"/>
    <lineage>
        <taxon>Bacteria</taxon>
        <taxon>Pseudomonadati</taxon>
        <taxon>Pseudomonadota</taxon>
        <taxon>Alphaproteobacteria</taxon>
        <taxon>Rhodobacterales</taxon>
        <taxon>Roseobacteraceae</taxon>
        <taxon>Salipiger</taxon>
    </lineage>
</organism>
<evidence type="ECO:0000256" key="1">
    <source>
        <dbReference type="ARBA" id="ARBA00005995"/>
    </source>
</evidence>
<dbReference type="GO" id="GO:0016491">
    <property type="term" value="F:oxidoreductase activity"/>
    <property type="evidence" value="ECO:0007669"/>
    <property type="project" value="InterPro"/>
</dbReference>
<protein>
    <submittedName>
        <fullName evidence="3">Monoamine oxidase</fullName>
    </submittedName>
</protein>
<proteinExistence type="inferred from homology"/>
<evidence type="ECO:0000313" key="3">
    <source>
        <dbReference type="EMBL" id="SDF23315.1"/>
    </source>
</evidence>
<dbReference type="Proteomes" id="UP000198994">
    <property type="component" value="Unassembled WGS sequence"/>
</dbReference>
<dbReference type="RefSeq" id="WP_089962635.1">
    <property type="nucleotide sequence ID" value="NZ_FNAV01000015.1"/>
</dbReference>
<name>A0A1G7JEK7_9RHOB</name>
<dbReference type="InterPro" id="IPR002937">
    <property type="entry name" value="Amino_oxidase"/>
</dbReference>
<dbReference type="PANTHER" id="PTHR43563">
    <property type="entry name" value="AMINE OXIDASE"/>
    <property type="match status" value="1"/>
</dbReference>
<dbReference type="EMBL" id="FNAV01000015">
    <property type="protein sequence ID" value="SDF23315.1"/>
    <property type="molecule type" value="Genomic_DNA"/>
</dbReference>
<gene>
    <name evidence="3" type="ORF">SAMN04488105_11516</name>
</gene>
<dbReference type="OrthoDB" id="337830at2"/>
<dbReference type="Pfam" id="PF01593">
    <property type="entry name" value="Amino_oxidase"/>
    <property type="match status" value="1"/>
</dbReference>
<dbReference type="InterPro" id="IPR050703">
    <property type="entry name" value="Flavin_MAO"/>
</dbReference>
<dbReference type="Gene3D" id="3.50.50.60">
    <property type="entry name" value="FAD/NAD(P)-binding domain"/>
    <property type="match status" value="2"/>
</dbReference>
<accession>A0A1G7JEK7</accession>
<keyword evidence="4" id="KW-1185">Reference proteome</keyword>